<protein>
    <submittedName>
        <fullName evidence="3">FAD/NAD(P)-binding oxidoreductase</fullName>
        <ecNumber evidence="3">1.-.-.-</ecNumber>
    </submittedName>
</protein>
<dbReference type="InterPro" id="IPR023753">
    <property type="entry name" value="FAD/NAD-binding_dom"/>
</dbReference>
<dbReference type="Proteomes" id="UP001596056">
    <property type="component" value="Unassembled WGS sequence"/>
</dbReference>
<dbReference type="PRINTS" id="PR00469">
    <property type="entry name" value="PNDRDTASEII"/>
</dbReference>
<evidence type="ECO:0000313" key="4">
    <source>
        <dbReference type="Proteomes" id="UP001596056"/>
    </source>
</evidence>
<dbReference type="PRINTS" id="PR00368">
    <property type="entry name" value="FADPNR"/>
</dbReference>
<comment type="caution">
    <text evidence="3">The sequence shown here is derived from an EMBL/GenBank/DDBJ whole genome shotgun (WGS) entry which is preliminary data.</text>
</comment>
<gene>
    <name evidence="3" type="ORF">ACFPOC_13560</name>
</gene>
<evidence type="ECO:0000259" key="2">
    <source>
        <dbReference type="Pfam" id="PF07992"/>
    </source>
</evidence>
<proteinExistence type="predicted"/>
<dbReference type="Gene3D" id="3.50.50.60">
    <property type="entry name" value="FAD/NAD(P)-binding domain"/>
    <property type="match status" value="2"/>
</dbReference>
<name>A0ABW0SEV1_9RHOB</name>
<dbReference type="PANTHER" id="PTHR42949">
    <property type="entry name" value="ANAEROBIC GLYCEROL-3-PHOSPHATE DEHYDROGENASE SUBUNIT B"/>
    <property type="match status" value="1"/>
</dbReference>
<keyword evidence="4" id="KW-1185">Reference proteome</keyword>
<keyword evidence="1 3" id="KW-0560">Oxidoreductase</keyword>
<reference evidence="4" key="1">
    <citation type="journal article" date="2019" name="Int. J. Syst. Evol. Microbiol.">
        <title>The Global Catalogue of Microorganisms (GCM) 10K type strain sequencing project: providing services to taxonomists for standard genome sequencing and annotation.</title>
        <authorList>
            <consortium name="The Broad Institute Genomics Platform"/>
            <consortium name="The Broad Institute Genome Sequencing Center for Infectious Disease"/>
            <person name="Wu L."/>
            <person name="Ma J."/>
        </authorList>
    </citation>
    <scope>NUCLEOTIDE SEQUENCE [LARGE SCALE GENOMIC DNA]</scope>
    <source>
        <strain evidence="4">KACC 11588</strain>
    </source>
</reference>
<dbReference type="RefSeq" id="WP_209842016.1">
    <property type="nucleotide sequence ID" value="NZ_JAGGJP010000013.1"/>
</dbReference>
<evidence type="ECO:0000313" key="3">
    <source>
        <dbReference type="EMBL" id="MFC5567435.1"/>
    </source>
</evidence>
<feature type="domain" description="FAD/NAD(P)-binding" evidence="2">
    <location>
        <begin position="5"/>
        <end position="291"/>
    </location>
</feature>
<dbReference type="Pfam" id="PF07992">
    <property type="entry name" value="Pyr_redox_2"/>
    <property type="match status" value="1"/>
</dbReference>
<dbReference type="GO" id="GO:0016491">
    <property type="term" value="F:oxidoreductase activity"/>
    <property type="evidence" value="ECO:0007669"/>
    <property type="project" value="UniProtKB-KW"/>
</dbReference>
<dbReference type="EC" id="1.-.-.-" evidence="3"/>
<dbReference type="PANTHER" id="PTHR42949:SF3">
    <property type="entry name" value="ANAEROBIC GLYCEROL-3-PHOSPHATE DEHYDROGENASE SUBUNIT B"/>
    <property type="match status" value="1"/>
</dbReference>
<dbReference type="EMBL" id="JBHSNA010000014">
    <property type="protein sequence ID" value="MFC5567435.1"/>
    <property type="molecule type" value="Genomic_DNA"/>
</dbReference>
<dbReference type="SUPFAM" id="SSF51905">
    <property type="entry name" value="FAD/NAD(P)-binding domain"/>
    <property type="match status" value="1"/>
</dbReference>
<dbReference type="InterPro" id="IPR051691">
    <property type="entry name" value="Metab_Enz_Cyan_OpOx_G3PDH"/>
</dbReference>
<evidence type="ECO:0000256" key="1">
    <source>
        <dbReference type="ARBA" id="ARBA00023002"/>
    </source>
</evidence>
<dbReference type="InterPro" id="IPR036188">
    <property type="entry name" value="FAD/NAD-bd_sf"/>
</dbReference>
<accession>A0ABW0SEV1</accession>
<organism evidence="3 4">
    <name type="scientific">Rubellimicrobium aerolatum</name>
    <dbReference type="NCBI Taxonomy" id="490979"/>
    <lineage>
        <taxon>Bacteria</taxon>
        <taxon>Pseudomonadati</taxon>
        <taxon>Pseudomonadota</taxon>
        <taxon>Alphaproteobacteria</taxon>
        <taxon>Rhodobacterales</taxon>
        <taxon>Roseobacteraceae</taxon>
        <taxon>Rubellimicrobium</taxon>
    </lineage>
</organism>
<sequence>MPHSDVLIVGGGPAGVAAALSLRKAGVQRVTLLDREASLGGATRHCSHSPFGMLEYGRLYFGAAYGRRLERDARAAGVEVLTGHSVASLDPDGTVEVSNAEGLARLSAERVLLSTGARETPRSARMLPGDRPVGVLTTGALQSYVAFHGLMPFRRPVILGSELVSYSAALTCLSHGARPVAMIDTHARPLARAPVTWFPHIVGVPVRAGVRIIDILGRSRVEAVRIEHQGTLETFECDGLLVTGNFVPEAALLWQAGHELNLRSGGPAVDQNGRCANPRFFAAGNLLRPIETGGWAFREGRAIGLEIARDLRNPPSDRSPVTVTHDEVVKLVVPNLLRRGQAPSPGFDRFQIRFQKPCRGRLSLEVDGRTRWHRSGTWLPERRVLVPMPDGVEGSHHIHFAFREE</sequence>